<dbReference type="InterPro" id="IPR035892">
    <property type="entry name" value="C2_domain_sf"/>
</dbReference>
<gene>
    <name evidence="3" type="ORF">M0811_08854</name>
</gene>
<dbReference type="SUPFAM" id="SSF49562">
    <property type="entry name" value="C2 domain (Calcium/lipid-binding domain, CaLB)"/>
    <property type="match status" value="1"/>
</dbReference>
<dbReference type="Pfam" id="PF07002">
    <property type="entry name" value="Copine"/>
    <property type="match status" value="1"/>
</dbReference>
<organism evidence="3 4">
    <name type="scientific">Anaeramoeba ignava</name>
    <name type="common">Anaerobic marine amoeba</name>
    <dbReference type="NCBI Taxonomy" id="1746090"/>
    <lineage>
        <taxon>Eukaryota</taxon>
        <taxon>Metamonada</taxon>
        <taxon>Anaeramoebidae</taxon>
        <taxon>Anaeramoeba</taxon>
    </lineage>
</organism>
<dbReference type="InterPro" id="IPR036465">
    <property type="entry name" value="vWFA_dom_sf"/>
</dbReference>
<accession>A0A9Q0LHU9</accession>
<keyword evidence="4" id="KW-1185">Reference proteome</keyword>
<reference evidence="3" key="1">
    <citation type="submission" date="2022-10" db="EMBL/GenBank/DDBJ databases">
        <title>Novel sulphate-reducing endosymbionts in the free-living metamonad Anaeramoeba.</title>
        <authorList>
            <person name="Jerlstrom-Hultqvist J."/>
            <person name="Cepicka I."/>
            <person name="Gallot-Lavallee L."/>
            <person name="Salas-Leiva D."/>
            <person name="Curtis B.A."/>
            <person name="Zahonova K."/>
            <person name="Pipaliya S."/>
            <person name="Dacks J."/>
            <person name="Roger A.J."/>
        </authorList>
    </citation>
    <scope>NUCLEOTIDE SEQUENCE</scope>
    <source>
        <strain evidence="3">BMAN</strain>
    </source>
</reference>
<evidence type="ECO:0000256" key="1">
    <source>
        <dbReference type="ARBA" id="ARBA00009048"/>
    </source>
</evidence>
<dbReference type="PROSITE" id="PS50004">
    <property type="entry name" value="C2"/>
    <property type="match status" value="1"/>
</dbReference>
<evidence type="ECO:0000313" key="4">
    <source>
        <dbReference type="Proteomes" id="UP001149090"/>
    </source>
</evidence>
<sequence>MITQTQISAICRDLKKEIPQNKSLVACLLIFDPSKNKWEEHSKVNLLAKGNSLEFENPLKIDFIFGEDQRFNLIIVIDDLLKERRKIFGSIPFSLLEIITKKELKVLTKILDKQSEIGSAEITVTELPPKGHAEKVEIKIPPLPPEDQQIEDKHYFLKDAQKKVRTFVGLRVKIHGEGLEKKDRFGKTDPYLKIFFKKEGDWKLVHQTEHILKTLDPSWNEFNLLGKTEDFKINMRVCCYDWDKVGKHDLVGEFETRFRRVLTKDNKFTLINPKKQKKKKYTNSGYIVFDYVKKQYEEQIHTIKVKENFPPLIPFTEYAPVIEYFRAGFDLKPIFCVDLTSIQSDGGIHSKQYREKMTAFQFVLHTTSTLLNPFNQSGTISTFKLPLKDKPLPLGDNLELNPDQILGTYNNIVSKKKIEAGKTEVTPLIEYAVNYLHGLRNRNTYATLLILLESDPSDYNNAIDALVRASQKPLSVVFVGIGENFTHKFEQKDFDNKDLKRKCFSFFQISKHQSSLGSEIQNYIKQSTGKPIIKEDVPYIHFLSSLSDQIIEFMRMFRKD</sequence>
<dbReference type="OrthoDB" id="67700at2759"/>
<dbReference type="SMART" id="SM00239">
    <property type="entry name" value="C2"/>
    <property type="match status" value="1"/>
</dbReference>
<dbReference type="SUPFAM" id="SSF53300">
    <property type="entry name" value="vWA-like"/>
    <property type="match status" value="1"/>
</dbReference>
<name>A0A9Q0LHU9_ANAIG</name>
<dbReference type="InterPro" id="IPR000008">
    <property type="entry name" value="C2_dom"/>
</dbReference>
<dbReference type="Pfam" id="PF00168">
    <property type="entry name" value="C2"/>
    <property type="match status" value="1"/>
</dbReference>
<dbReference type="PANTHER" id="PTHR10857:SF106">
    <property type="entry name" value="C2 DOMAIN-CONTAINING PROTEIN"/>
    <property type="match status" value="1"/>
</dbReference>
<dbReference type="PANTHER" id="PTHR10857">
    <property type="entry name" value="COPINE"/>
    <property type="match status" value="1"/>
</dbReference>
<feature type="domain" description="C2" evidence="2">
    <location>
        <begin position="149"/>
        <end position="272"/>
    </location>
</feature>
<comment type="caution">
    <text evidence="3">The sequence shown here is derived from an EMBL/GenBank/DDBJ whole genome shotgun (WGS) entry which is preliminary data.</text>
</comment>
<dbReference type="InterPro" id="IPR010734">
    <property type="entry name" value="Copine_C"/>
</dbReference>
<dbReference type="Gene3D" id="2.60.40.150">
    <property type="entry name" value="C2 domain"/>
    <property type="match status" value="1"/>
</dbReference>
<dbReference type="InterPro" id="IPR045052">
    <property type="entry name" value="Copine"/>
</dbReference>
<evidence type="ECO:0000313" key="3">
    <source>
        <dbReference type="EMBL" id="KAJ5073172.1"/>
    </source>
</evidence>
<comment type="similarity">
    <text evidence="1">Belongs to the copine family.</text>
</comment>
<dbReference type="CDD" id="cd04047">
    <property type="entry name" value="C2B_Copine"/>
    <property type="match status" value="1"/>
</dbReference>
<dbReference type="Proteomes" id="UP001149090">
    <property type="component" value="Unassembled WGS sequence"/>
</dbReference>
<proteinExistence type="inferred from homology"/>
<protein>
    <submittedName>
        <fullName evidence="3">Copine domain protein atypical</fullName>
    </submittedName>
</protein>
<dbReference type="GO" id="GO:0005544">
    <property type="term" value="F:calcium-dependent phospholipid binding"/>
    <property type="evidence" value="ECO:0007669"/>
    <property type="project" value="InterPro"/>
</dbReference>
<dbReference type="InterPro" id="IPR037768">
    <property type="entry name" value="C2B_Copine"/>
</dbReference>
<evidence type="ECO:0000259" key="2">
    <source>
        <dbReference type="PROSITE" id="PS50004"/>
    </source>
</evidence>
<dbReference type="GO" id="GO:0071277">
    <property type="term" value="P:cellular response to calcium ion"/>
    <property type="evidence" value="ECO:0007669"/>
    <property type="project" value="TreeGrafter"/>
</dbReference>
<dbReference type="AlphaFoldDB" id="A0A9Q0LHU9"/>
<dbReference type="EMBL" id="JAPDFW010000076">
    <property type="protein sequence ID" value="KAJ5073172.1"/>
    <property type="molecule type" value="Genomic_DNA"/>
</dbReference>
<dbReference type="GO" id="GO:0005886">
    <property type="term" value="C:plasma membrane"/>
    <property type="evidence" value="ECO:0007669"/>
    <property type="project" value="TreeGrafter"/>
</dbReference>